<reference evidence="4 5" key="1">
    <citation type="submission" date="2024-05" db="EMBL/GenBank/DDBJ databases">
        <title>Genetic variation in Jamaican populations of the coffee berry borer (Hypothenemus hampei).</title>
        <authorList>
            <person name="Errbii M."/>
            <person name="Myrie A."/>
        </authorList>
    </citation>
    <scope>NUCLEOTIDE SEQUENCE [LARGE SCALE GENOMIC DNA]</scope>
    <source>
        <strain evidence="4">JA-Hopewell-2020-01-JO</strain>
        <tissue evidence="4">Whole body</tissue>
    </source>
</reference>
<feature type="region of interest" description="Disordered" evidence="2">
    <location>
        <begin position="1"/>
        <end position="20"/>
    </location>
</feature>
<feature type="coiled-coil region" evidence="1">
    <location>
        <begin position="833"/>
        <end position="1437"/>
    </location>
</feature>
<feature type="domain" description="GRIP" evidence="3">
    <location>
        <begin position="1525"/>
        <end position="1572"/>
    </location>
</feature>
<proteinExistence type="predicted"/>
<gene>
    <name evidence="4" type="ORF">ABEB36_006776</name>
</gene>
<evidence type="ECO:0000313" key="4">
    <source>
        <dbReference type="EMBL" id="KAL1501460.1"/>
    </source>
</evidence>
<feature type="coiled-coil region" evidence="1">
    <location>
        <begin position="290"/>
        <end position="458"/>
    </location>
</feature>
<dbReference type="PANTHER" id="PTHR19327:SF0">
    <property type="entry name" value="GOLGIN SUBFAMILY A MEMBER 4"/>
    <property type="match status" value="1"/>
</dbReference>
<organism evidence="4 5">
    <name type="scientific">Hypothenemus hampei</name>
    <name type="common">Coffee berry borer</name>
    <dbReference type="NCBI Taxonomy" id="57062"/>
    <lineage>
        <taxon>Eukaryota</taxon>
        <taxon>Metazoa</taxon>
        <taxon>Ecdysozoa</taxon>
        <taxon>Arthropoda</taxon>
        <taxon>Hexapoda</taxon>
        <taxon>Insecta</taxon>
        <taxon>Pterygota</taxon>
        <taxon>Neoptera</taxon>
        <taxon>Endopterygota</taxon>
        <taxon>Coleoptera</taxon>
        <taxon>Polyphaga</taxon>
        <taxon>Cucujiformia</taxon>
        <taxon>Curculionidae</taxon>
        <taxon>Scolytinae</taxon>
        <taxon>Hypothenemus</taxon>
    </lineage>
</organism>
<dbReference type="EMBL" id="JBDJPC010000005">
    <property type="protein sequence ID" value="KAL1501460.1"/>
    <property type="molecule type" value="Genomic_DNA"/>
</dbReference>
<evidence type="ECO:0000259" key="3">
    <source>
        <dbReference type="PROSITE" id="PS50913"/>
    </source>
</evidence>
<dbReference type="SUPFAM" id="SSF101283">
    <property type="entry name" value="GRIP domain"/>
    <property type="match status" value="1"/>
</dbReference>
<dbReference type="PROSITE" id="PS50913">
    <property type="entry name" value="GRIP"/>
    <property type="match status" value="1"/>
</dbReference>
<keyword evidence="5" id="KW-1185">Reference proteome</keyword>
<dbReference type="InterPro" id="IPR000237">
    <property type="entry name" value="GRIP_dom"/>
</dbReference>
<protein>
    <recommendedName>
        <fullName evidence="3">GRIP domain-containing protein</fullName>
    </recommendedName>
</protein>
<sequence>MFKKLRDKISEEMKSSPQRLQQFTQTVSDRLQGGNAPEENMFSIGDEVALNTSTDQGFSSVNLVSPSSDTRSRRLSNSSLASDVSFLPRYESANLYHLQSDLETSASEVEDNISQSSSQLGHISKEQILSAYQKSQMRYHKYRGRYTDLFRHYRELERENAKIKAVLADTQDKAIRRAKELKEQCSLEQKAKAHLESALRDEMDEKQMTIDSLKTKIELLQEQNHGEHLDSIDSEKLEQLTQYLNDARSEIEALNAKIQEFKASAIVFQSKEAEYKGKILAMEKDIASFSEREKENNIKLAENKMELHNELILKDAEISKLKQEIEVLRIQEKSNKSVKLENLQSQNNKLIERLETLTQKCNIQENELLRIEKYKIDITEIEQKNAELTLELDKSKVTMQELREENHQMHSVIKTLKHGLSICQANLKRLLEEKQELIETINHEKSNYNNQIQQLRESAKQGLFTLEKHIYDKIQANFEEKENTLKQEFEIKLREISSENHTAAELQLQLYEKENIIKDLSNELDEFKDKLLLKEDQFKNLENNHLELIEESNRLRSDLNNLECQSKELKMYGDRIDRLQANIKILQQEIDHLQKINEEKEHLNVELSKENINLQTTNGEILQKLRLMEEKNEAHELEITENNLLEMKVQALEIEKQELLGSFEQERKLFNKVLQEHNELKILEITLSELEVRNQKLEEKIVRLKGYLQDKENTIVEVNKAKLAVEQELNKTKEMLRIQEEHEEAIELDKTECSLLKMKVQQLEFDNTNLQKTFDREREGFDQYFHQNKEIHSHKQEVIEENVSLAKENIELKKINDELTGKVRIFEEKDQVIDLENSECNLLKLKLQSMEEERKELLKSFEVERELFNKISAEHNELKINEEHIKDLQSNNDRLLEKVTKLKKYLNDKEEAIVKLQKEILSREQEIAKLTETLKLKEEQIDGLQIEKTECGLLEMKLTALEEENKNLCNSFEAERDTFEEALAKGAQVEDQVEGLNRQIIELNKDKDALEERLKIETLQLIESFEVERKTFQAHEKELMKLKDENILLKEEKDNLNSRLKEESDLLKGQVNILKEEIGRLQTTNNNIRIEQDARQEKMEELNNLISQLRKELKDNEEKCKIMSETLKHEKTAREEAISKVKEMQIELENNNLEVNEIKKSLESVEALYKENKLKHTKDIEELKDIKEKYNEICKEKVRFETELQKKSDELQFKLKETGVIEQQYNVLNQENESLLQENKNLQTKIEELTNNYEILRSKLPTAQEFEEMKKINEVLQAESDKLNQEIRELKVRIHQLSSDNKMVTEEQDRLVVEIEEYKAKCEFLESEKHTKAEVERERDSLKVAVTELTAELGQTTTKDLIDIQKDFMDIKAQCERLHLENRDLKAEYAKLEEQCTGFSKIKKDLESQLNELERHYSEIQHEKQLLQDEIQELKICPINTQSEKAPLPSSSSSNGPINKLVNDGLLLQENEHLRDKLNQYKSLDITNKSSIEFYEDELQKMKIKNEKLNRKLDETLVTLNHCTELSNSTEIEYLRNVLYNYMLGKESLVLARVIAAVCKFDPNQTEAVLQKEQQKQTLLGQLGIL</sequence>
<evidence type="ECO:0000256" key="1">
    <source>
        <dbReference type="SAM" id="Coils"/>
    </source>
</evidence>
<comment type="caution">
    <text evidence="4">The sequence shown here is derived from an EMBL/GenBank/DDBJ whole genome shotgun (WGS) entry which is preliminary data.</text>
</comment>
<evidence type="ECO:0000256" key="2">
    <source>
        <dbReference type="SAM" id="MobiDB-lite"/>
    </source>
</evidence>
<dbReference type="Gene3D" id="1.10.220.60">
    <property type="entry name" value="GRIP domain"/>
    <property type="match status" value="1"/>
</dbReference>
<feature type="coiled-coil region" evidence="1">
    <location>
        <begin position="503"/>
        <end position="728"/>
    </location>
</feature>
<name>A0ABD1ERR7_HYPHA</name>
<dbReference type="SMART" id="SM00755">
    <property type="entry name" value="Grip"/>
    <property type="match status" value="1"/>
</dbReference>
<dbReference type="PANTHER" id="PTHR19327">
    <property type="entry name" value="GOLGIN"/>
    <property type="match status" value="1"/>
</dbReference>
<feature type="coiled-coil region" evidence="1">
    <location>
        <begin position="153"/>
        <end position="264"/>
    </location>
</feature>
<dbReference type="SUPFAM" id="SSF90257">
    <property type="entry name" value="Myosin rod fragments"/>
    <property type="match status" value="1"/>
</dbReference>
<dbReference type="Pfam" id="PF01465">
    <property type="entry name" value="GRIP"/>
    <property type="match status" value="1"/>
</dbReference>
<feature type="coiled-coil region" evidence="1">
    <location>
        <begin position="1492"/>
        <end position="1519"/>
    </location>
</feature>
<dbReference type="Proteomes" id="UP001566132">
    <property type="component" value="Unassembled WGS sequence"/>
</dbReference>
<evidence type="ECO:0000313" key="5">
    <source>
        <dbReference type="Proteomes" id="UP001566132"/>
    </source>
</evidence>
<accession>A0ABD1ERR7</accession>
<keyword evidence="1" id="KW-0175">Coiled coil</keyword>